<dbReference type="InterPro" id="IPR029903">
    <property type="entry name" value="RmlD-like-bd"/>
</dbReference>
<keyword evidence="6 8" id="KW-0560">Oxidoreductase</keyword>
<comment type="cofactor">
    <cofactor evidence="6">
        <name>Mg(2+)</name>
        <dbReference type="ChEBI" id="CHEBI:18420"/>
    </cofactor>
    <text evidence="6">Binds 1 Mg(2+) ion per monomer.</text>
</comment>
<evidence type="ECO:0000256" key="6">
    <source>
        <dbReference type="RuleBase" id="RU364082"/>
    </source>
</evidence>
<proteinExistence type="inferred from homology"/>
<organism evidence="8 9">
    <name type="scientific">Tahibacter amnicola</name>
    <dbReference type="NCBI Taxonomy" id="2976241"/>
    <lineage>
        <taxon>Bacteria</taxon>
        <taxon>Pseudomonadati</taxon>
        <taxon>Pseudomonadota</taxon>
        <taxon>Gammaproteobacteria</taxon>
        <taxon>Lysobacterales</taxon>
        <taxon>Rhodanobacteraceae</taxon>
        <taxon>Tahibacter</taxon>
    </lineage>
</organism>
<dbReference type="Pfam" id="PF04321">
    <property type="entry name" value="RmlD_sub_bind"/>
    <property type="match status" value="1"/>
</dbReference>
<keyword evidence="6" id="KW-0521">NADP</keyword>
<dbReference type="PANTHER" id="PTHR10491:SF4">
    <property type="entry name" value="METHIONINE ADENOSYLTRANSFERASE 2 SUBUNIT BETA"/>
    <property type="match status" value="1"/>
</dbReference>
<dbReference type="PANTHER" id="PTHR10491">
    <property type="entry name" value="DTDP-4-DEHYDRORHAMNOSE REDUCTASE"/>
    <property type="match status" value="1"/>
</dbReference>
<comment type="catalytic activity">
    <reaction evidence="5 6">
        <text>dTDP-beta-L-rhamnose + NADP(+) = dTDP-4-dehydro-beta-L-rhamnose + NADPH + H(+)</text>
        <dbReference type="Rhea" id="RHEA:21796"/>
        <dbReference type="ChEBI" id="CHEBI:15378"/>
        <dbReference type="ChEBI" id="CHEBI:57510"/>
        <dbReference type="ChEBI" id="CHEBI:57783"/>
        <dbReference type="ChEBI" id="CHEBI:58349"/>
        <dbReference type="ChEBI" id="CHEBI:62830"/>
        <dbReference type="EC" id="1.1.1.133"/>
    </reaction>
</comment>
<evidence type="ECO:0000313" key="8">
    <source>
        <dbReference type="EMBL" id="UXI67151.1"/>
    </source>
</evidence>
<comment type="similarity">
    <text evidence="2 6">Belongs to the dTDP-4-dehydrorhamnose reductase family.</text>
</comment>
<dbReference type="Gene3D" id="3.40.50.720">
    <property type="entry name" value="NAD(P)-binding Rossmann-like Domain"/>
    <property type="match status" value="1"/>
</dbReference>
<evidence type="ECO:0000256" key="2">
    <source>
        <dbReference type="ARBA" id="ARBA00010944"/>
    </source>
</evidence>
<dbReference type="EC" id="1.1.1.133" evidence="3 6"/>
<evidence type="ECO:0000313" key="9">
    <source>
        <dbReference type="Proteomes" id="UP001064632"/>
    </source>
</evidence>
<evidence type="ECO:0000256" key="4">
    <source>
        <dbReference type="ARBA" id="ARBA00017099"/>
    </source>
</evidence>
<dbReference type="EMBL" id="CP104694">
    <property type="protein sequence ID" value="UXI67151.1"/>
    <property type="molecule type" value="Genomic_DNA"/>
</dbReference>
<reference evidence="8" key="1">
    <citation type="submission" date="2022-09" db="EMBL/GenBank/DDBJ databases">
        <title>Tahibacter sp. nov., isolated from a fresh water.</title>
        <authorList>
            <person name="Baek J.H."/>
            <person name="Lee J.K."/>
            <person name="Kim J.M."/>
            <person name="Jeon C.O."/>
        </authorList>
    </citation>
    <scope>NUCLEOTIDE SEQUENCE</scope>
    <source>
        <strain evidence="8">W38</strain>
    </source>
</reference>
<dbReference type="GO" id="GO:0008831">
    <property type="term" value="F:dTDP-4-dehydrorhamnose reductase activity"/>
    <property type="evidence" value="ECO:0007669"/>
    <property type="project" value="UniProtKB-EC"/>
</dbReference>
<comment type="pathway">
    <text evidence="1 6">Carbohydrate biosynthesis; dTDP-L-rhamnose biosynthesis.</text>
</comment>
<sequence length="305" mass="32796">MKILLLGANGQVGFELQRALAALGEVVPTTRSGQLPGGASCLRADLDQPQSLVALCDEVNPGLIVNAAAYTAVDRAEDEAEAAMRANAQAVGILGAWAVDHAIGLVHYSTDYVFDGSATRPYQINDAVGPLGVYGASKLAGEQALRASGALHLNFRTAWVYASRGANFLRTMLRLARERDRLTIVADQRGAPTPARLIAIATAVALSRWLDWDLERQRRTAGTYHLVSQGECSWHGFATAILERAAATGLIERMPEVAAITTAEFPTKARRPAYSVLDTSHLRETFGLHLPSWQEGLRDVLGELA</sequence>
<feature type="domain" description="RmlD-like substrate binding" evidence="7">
    <location>
        <begin position="1"/>
        <end position="304"/>
    </location>
</feature>
<dbReference type="SUPFAM" id="SSF51735">
    <property type="entry name" value="NAD(P)-binding Rossmann-fold domains"/>
    <property type="match status" value="1"/>
</dbReference>
<comment type="function">
    <text evidence="6">Catalyzes the reduction of dTDP-6-deoxy-L-lyxo-4-hexulose to yield dTDP-L-rhamnose.</text>
</comment>
<evidence type="ECO:0000256" key="3">
    <source>
        <dbReference type="ARBA" id="ARBA00012929"/>
    </source>
</evidence>
<accession>A0ABY6BEW3</accession>
<evidence type="ECO:0000256" key="1">
    <source>
        <dbReference type="ARBA" id="ARBA00004781"/>
    </source>
</evidence>
<dbReference type="InterPro" id="IPR036291">
    <property type="entry name" value="NAD(P)-bd_dom_sf"/>
</dbReference>
<name>A0ABY6BEW3_9GAMM</name>
<dbReference type="Gene3D" id="3.90.25.10">
    <property type="entry name" value="UDP-galactose 4-epimerase, domain 1"/>
    <property type="match status" value="1"/>
</dbReference>
<evidence type="ECO:0000256" key="5">
    <source>
        <dbReference type="ARBA" id="ARBA00048200"/>
    </source>
</evidence>
<dbReference type="NCBIfam" id="TIGR01214">
    <property type="entry name" value="rmlD"/>
    <property type="match status" value="1"/>
</dbReference>
<protein>
    <recommendedName>
        <fullName evidence="4 6">dTDP-4-dehydrorhamnose reductase</fullName>
        <ecNumber evidence="3 6">1.1.1.133</ecNumber>
    </recommendedName>
</protein>
<dbReference type="RefSeq" id="WP_261694127.1">
    <property type="nucleotide sequence ID" value="NZ_CP104694.1"/>
</dbReference>
<gene>
    <name evidence="8" type="primary">rfbD</name>
    <name evidence="8" type="ORF">N4264_20755</name>
</gene>
<dbReference type="InterPro" id="IPR005913">
    <property type="entry name" value="dTDP_dehydrorham_reduct"/>
</dbReference>
<dbReference type="Proteomes" id="UP001064632">
    <property type="component" value="Chromosome"/>
</dbReference>
<keyword evidence="9" id="KW-1185">Reference proteome</keyword>
<dbReference type="CDD" id="cd05254">
    <property type="entry name" value="dTDP_HR_like_SDR_e"/>
    <property type="match status" value="1"/>
</dbReference>
<evidence type="ECO:0000259" key="7">
    <source>
        <dbReference type="Pfam" id="PF04321"/>
    </source>
</evidence>